<accession>A0A1G7ZPG8</accession>
<dbReference type="OrthoDB" id="10007254at2"/>
<protein>
    <submittedName>
        <fullName evidence="1">Uncharacterized protein</fullName>
    </submittedName>
</protein>
<gene>
    <name evidence="1" type="ORF">SAMN04487974_12153</name>
</gene>
<evidence type="ECO:0000313" key="2">
    <source>
        <dbReference type="Proteomes" id="UP000199495"/>
    </source>
</evidence>
<reference evidence="1 2" key="1">
    <citation type="submission" date="2016-10" db="EMBL/GenBank/DDBJ databases">
        <authorList>
            <person name="de Groot N.N."/>
        </authorList>
    </citation>
    <scope>NUCLEOTIDE SEQUENCE [LARGE SCALE GENOMIC DNA]</scope>
    <source>
        <strain evidence="1 2">CGMCC 1.10267</strain>
    </source>
</reference>
<dbReference type="STRING" id="440168.SAMN04487974_12153"/>
<dbReference type="RefSeq" id="WP_090599214.1">
    <property type="nucleotide sequence ID" value="NZ_FNCS01000021.1"/>
</dbReference>
<evidence type="ECO:0000313" key="1">
    <source>
        <dbReference type="EMBL" id="SDH10549.1"/>
    </source>
</evidence>
<proteinExistence type="predicted"/>
<organism evidence="1 2">
    <name type="scientific">Pelagibacterium luteolum</name>
    <dbReference type="NCBI Taxonomy" id="440168"/>
    <lineage>
        <taxon>Bacteria</taxon>
        <taxon>Pseudomonadati</taxon>
        <taxon>Pseudomonadota</taxon>
        <taxon>Alphaproteobacteria</taxon>
        <taxon>Hyphomicrobiales</taxon>
        <taxon>Devosiaceae</taxon>
        <taxon>Pelagibacterium</taxon>
    </lineage>
</organism>
<dbReference type="Proteomes" id="UP000199495">
    <property type="component" value="Unassembled WGS sequence"/>
</dbReference>
<dbReference type="AlphaFoldDB" id="A0A1G7ZPG8"/>
<keyword evidence="2" id="KW-1185">Reference proteome</keyword>
<sequence length="76" mass="8595">MSSEISDRRRLAARIPRDVEHCERYLNRLAVVVERAGKNGHAFLPIVRRLEKELAEAKEDEQVLAGLKSRLAGRGS</sequence>
<dbReference type="EMBL" id="FNCS01000021">
    <property type="protein sequence ID" value="SDH10549.1"/>
    <property type="molecule type" value="Genomic_DNA"/>
</dbReference>
<name>A0A1G7ZPG8_9HYPH</name>